<feature type="domain" description="Outer membrane channel protein CpnT-like N-terminal" evidence="1">
    <location>
        <begin position="5"/>
        <end position="149"/>
    </location>
</feature>
<dbReference type="InterPro" id="IPR057746">
    <property type="entry name" value="CpnT-like_N"/>
</dbReference>
<proteinExistence type="predicted"/>
<comment type="caution">
    <text evidence="2">The sequence shown here is derived from an EMBL/GenBank/DDBJ whole genome shotgun (WGS) entry which is preliminary data.</text>
</comment>
<dbReference type="Pfam" id="PF25547">
    <property type="entry name" value="WXG100_2"/>
    <property type="match status" value="1"/>
</dbReference>
<evidence type="ECO:0000259" key="1">
    <source>
        <dbReference type="Pfam" id="PF25547"/>
    </source>
</evidence>
<organism evidence="2 3">
    <name type="scientific">Saccharopolyspora hordei</name>
    <dbReference type="NCBI Taxonomy" id="1838"/>
    <lineage>
        <taxon>Bacteria</taxon>
        <taxon>Bacillati</taxon>
        <taxon>Actinomycetota</taxon>
        <taxon>Actinomycetes</taxon>
        <taxon>Pseudonocardiales</taxon>
        <taxon>Pseudonocardiaceae</taxon>
        <taxon>Saccharopolyspora</taxon>
    </lineage>
</organism>
<sequence length="286" mass="28563">MSIEIPDEVKWLLPIVVGESWPEGDEDAMRRMADAWRTAANDIENVKAAANRGAEQAKGAMEGQTSEAFAKLWKDIGDGDEAALTKLKESCEKLAKACDDAALDVEHTKLTIIASLIALAAQIAAMVAAAPFTFGASTAGVAAAQAVTRTVVMQFFRQLVMSILKNVAVEIATSLAIEFAVQGVQIASGERDGFDAGKFKDAAISGAIGGVVGGAFEGVGKGLGRQAGDAVGDAAGGAATTAGRAAGDAAGDAAGEAAENAAAALGKTALKEGALGAAEGAIGSAA</sequence>
<reference evidence="2 3" key="1">
    <citation type="submission" date="2020-07" db="EMBL/GenBank/DDBJ databases">
        <title>Sequencing the genomes of 1000 actinobacteria strains.</title>
        <authorList>
            <person name="Klenk H.-P."/>
        </authorList>
    </citation>
    <scope>NUCLEOTIDE SEQUENCE [LARGE SCALE GENOMIC DNA]</scope>
    <source>
        <strain evidence="2 3">DSM 44065</strain>
    </source>
</reference>
<protein>
    <submittedName>
        <fullName evidence="2">Transcriptional regulator</fullName>
    </submittedName>
</protein>
<evidence type="ECO:0000313" key="3">
    <source>
        <dbReference type="Proteomes" id="UP000587002"/>
    </source>
</evidence>
<dbReference type="Gene3D" id="1.10.287.1060">
    <property type="entry name" value="ESAT-6-like"/>
    <property type="match status" value="1"/>
</dbReference>
<name>A0A853AU46_9PSEU</name>
<dbReference type="EMBL" id="JACCFJ010000001">
    <property type="protein sequence ID" value="NYI86148.1"/>
    <property type="molecule type" value="Genomic_DNA"/>
</dbReference>
<dbReference type="RefSeq" id="WP_179723959.1">
    <property type="nucleotide sequence ID" value="NZ_BAABFH010000001.1"/>
</dbReference>
<dbReference type="InterPro" id="IPR036689">
    <property type="entry name" value="ESAT-6-like_sf"/>
</dbReference>
<dbReference type="Proteomes" id="UP000587002">
    <property type="component" value="Unassembled WGS sequence"/>
</dbReference>
<gene>
    <name evidence="2" type="ORF">HNR68_004778</name>
</gene>
<dbReference type="AlphaFoldDB" id="A0A853AU46"/>
<keyword evidence="3" id="KW-1185">Reference proteome</keyword>
<evidence type="ECO:0000313" key="2">
    <source>
        <dbReference type="EMBL" id="NYI86148.1"/>
    </source>
</evidence>
<accession>A0A853AU46</accession>
<dbReference type="SUPFAM" id="SSF140453">
    <property type="entry name" value="EsxAB dimer-like"/>
    <property type="match status" value="1"/>
</dbReference>